<sequence length="393" mass="40748">MPFAQPSSVVIAGSGIVGAAAAYFLARRGVRVDLFDADVPASQATGAADGAVSVASKRPGPMMEAALCGIALYRQLARDGLFADCFKSRSTFIVATSKAECDVLEAHSKALAGAGVRTATLAPQAARNRFPVLSPDALMIVEVHDEGHAIGYQIVHRFLTAAGVVVHRGHAVESLLLASDGSRVEGVATAKGDVRADAVVVAAGTGSARLLGIEHALIPRKGQLLITERARALNAAMPGAIMSGRYLLSKGSQNAPQAKLPKGLGLVIDPLQTGQFLIGGTREDHGDRRNNDIDAVSRILRDAVALVPGLADVRLLRSFAGVRTAVIDGLPLVGRLPHLINAYVATGFEGDGICLGPITGKAISQMVCGETPDMSLAAFDPARFGKSETVAWA</sequence>
<dbReference type="Pfam" id="PF01266">
    <property type="entry name" value="DAO"/>
    <property type="match status" value="1"/>
</dbReference>
<accession>A0AAW4FS91</accession>
<organism evidence="4 5">
    <name type="scientific">Ensifer canadensis</name>
    <dbReference type="NCBI Taxonomy" id="555315"/>
    <lineage>
        <taxon>Bacteria</taxon>
        <taxon>Pseudomonadati</taxon>
        <taxon>Pseudomonadota</taxon>
        <taxon>Alphaproteobacteria</taxon>
        <taxon>Hyphomicrobiales</taxon>
        <taxon>Rhizobiaceae</taxon>
        <taxon>Sinorhizobium/Ensifer group</taxon>
        <taxon>Ensifer</taxon>
    </lineage>
</organism>
<dbReference type="SUPFAM" id="SSF54373">
    <property type="entry name" value="FAD-linked reductases, C-terminal domain"/>
    <property type="match status" value="1"/>
</dbReference>
<dbReference type="PANTHER" id="PTHR13847">
    <property type="entry name" value="SARCOSINE DEHYDROGENASE-RELATED"/>
    <property type="match status" value="1"/>
</dbReference>
<dbReference type="Gene3D" id="3.50.50.60">
    <property type="entry name" value="FAD/NAD(P)-binding domain"/>
    <property type="match status" value="1"/>
</dbReference>
<evidence type="ECO:0000259" key="3">
    <source>
        <dbReference type="Pfam" id="PF01266"/>
    </source>
</evidence>
<evidence type="ECO:0000256" key="2">
    <source>
        <dbReference type="SAM" id="Phobius"/>
    </source>
</evidence>
<gene>
    <name evidence="4" type="ORF">GFB56_26190</name>
</gene>
<evidence type="ECO:0000313" key="5">
    <source>
        <dbReference type="Proteomes" id="UP000744980"/>
    </source>
</evidence>
<proteinExistence type="predicted"/>
<keyword evidence="2" id="KW-0812">Transmembrane</keyword>
<keyword evidence="5" id="KW-1185">Reference proteome</keyword>
<name>A0AAW4FS91_9HYPH</name>
<keyword evidence="1" id="KW-0560">Oxidoreductase</keyword>
<dbReference type="InterPro" id="IPR036188">
    <property type="entry name" value="FAD/NAD-bd_sf"/>
</dbReference>
<dbReference type="InterPro" id="IPR006076">
    <property type="entry name" value="FAD-dep_OxRdtase"/>
</dbReference>
<reference evidence="4 5" key="1">
    <citation type="submission" date="2020-01" db="EMBL/GenBank/DDBJ databases">
        <title>Draft genome assembly of Ensifer adhaerens T173.</title>
        <authorList>
            <person name="Craig J.E."/>
            <person name="Stinchcombe J.R."/>
        </authorList>
    </citation>
    <scope>NUCLEOTIDE SEQUENCE [LARGE SCALE GENOMIC DNA]</scope>
    <source>
        <strain evidence="4 5">T173</strain>
    </source>
</reference>
<evidence type="ECO:0000256" key="1">
    <source>
        <dbReference type="ARBA" id="ARBA00023002"/>
    </source>
</evidence>
<protein>
    <submittedName>
        <fullName evidence="4">FAD-dependent oxidoreductase</fullName>
    </submittedName>
</protein>
<dbReference type="GO" id="GO:0016491">
    <property type="term" value="F:oxidoreductase activity"/>
    <property type="evidence" value="ECO:0007669"/>
    <property type="project" value="UniProtKB-KW"/>
</dbReference>
<feature type="transmembrane region" description="Helical" evidence="2">
    <location>
        <begin position="6"/>
        <end position="26"/>
    </location>
</feature>
<dbReference type="EMBL" id="WXFA01000023">
    <property type="protein sequence ID" value="MBM3094239.1"/>
    <property type="molecule type" value="Genomic_DNA"/>
</dbReference>
<dbReference type="SUPFAM" id="SSF51905">
    <property type="entry name" value="FAD/NAD(P)-binding domain"/>
    <property type="match status" value="1"/>
</dbReference>
<comment type="caution">
    <text evidence="4">The sequence shown here is derived from an EMBL/GenBank/DDBJ whole genome shotgun (WGS) entry which is preliminary data.</text>
</comment>
<feature type="domain" description="FAD dependent oxidoreductase" evidence="3">
    <location>
        <begin position="9"/>
        <end position="366"/>
    </location>
</feature>
<dbReference type="Gene3D" id="3.30.9.10">
    <property type="entry name" value="D-Amino Acid Oxidase, subunit A, domain 2"/>
    <property type="match status" value="1"/>
</dbReference>
<dbReference type="GO" id="GO:0005737">
    <property type="term" value="C:cytoplasm"/>
    <property type="evidence" value="ECO:0007669"/>
    <property type="project" value="TreeGrafter"/>
</dbReference>
<dbReference type="AlphaFoldDB" id="A0AAW4FS91"/>
<keyword evidence="2" id="KW-1133">Transmembrane helix</keyword>
<dbReference type="Proteomes" id="UP000744980">
    <property type="component" value="Unassembled WGS sequence"/>
</dbReference>
<keyword evidence="2" id="KW-0472">Membrane</keyword>
<dbReference type="RefSeq" id="WP_057224560.1">
    <property type="nucleotide sequence ID" value="NZ_CP083371.1"/>
</dbReference>
<evidence type="ECO:0000313" key="4">
    <source>
        <dbReference type="EMBL" id="MBM3094239.1"/>
    </source>
</evidence>
<dbReference type="PANTHER" id="PTHR13847:SF289">
    <property type="entry name" value="GLYCINE OXIDASE"/>
    <property type="match status" value="1"/>
</dbReference>